<comment type="caution">
    <text evidence="2">The sequence shown here is derived from an EMBL/GenBank/DDBJ whole genome shotgun (WGS) entry which is preliminary data.</text>
</comment>
<feature type="compositionally biased region" description="Polar residues" evidence="1">
    <location>
        <begin position="43"/>
        <end position="71"/>
    </location>
</feature>
<name>A0A4Q1BNN6_TREME</name>
<feature type="compositionally biased region" description="Polar residues" evidence="1">
    <location>
        <begin position="291"/>
        <end position="305"/>
    </location>
</feature>
<evidence type="ECO:0000256" key="1">
    <source>
        <dbReference type="SAM" id="MobiDB-lite"/>
    </source>
</evidence>
<proteinExistence type="predicted"/>
<organism evidence="2 3">
    <name type="scientific">Tremella mesenterica</name>
    <name type="common">Jelly fungus</name>
    <dbReference type="NCBI Taxonomy" id="5217"/>
    <lineage>
        <taxon>Eukaryota</taxon>
        <taxon>Fungi</taxon>
        <taxon>Dikarya</taxon>
        <taxon>Basidiomycota</taxon>
        <taxon>Agaricomycotina</taxon>
        <taxon>Tremellomycetes</taxon>
        <taxon>Tremellales</taxon>
        <taxon>Tremellaceae</taxon>
        <taxon>Tremella</taxon>
    </lineage>
</organism>
<feature type="compositionally biased region" description="Basic and acidic residues" evidence="1">
    <location>
        <begin position="335"/>
        <end position="344"/>
    </location>
</feature>
<feature type="compositionally biased region" description="Basic and acidic residues" evidence="1">
    <location>
        <begin position="212"/>
        <end position="232"/>
    </location>
</feature>
<feature type="compositionally biased region" description="Gly residues" evidence="1">
    <location>
        <begin position="125"/>
        <end position="134"/>
    </location>
</feature>
<gene>
    <name evidence="2" type="ORF">M231_03299</name>
</gene>
<dbReference type="EMBL" id="SDIL01000031">
    <property type="protein sequence ID" value="RXK39466.1"/>
    <property type="molecule type" value="Genomic_DNA"/>
</dbReference>
<feature type="region of interest" description="Disordered" evidence="1">
    <location>
        <begin position="18"/>
        <end position="149"/>
    </location>
</feature>
<feature type="compositionally biased region" description="Gly residues" evidence="1">
    <location>
        <begin position="98"/>
        <end position="116"/>
    </location>
</feature>
<protein>
    <submittedName>
        <fullName evidence="2">Uncharacterized protein</fullName>
    </submittedName>
</protein>
<dbReference type="AlphaFoldDB" id="A0A4Q1BNN6"/>
<feature type="region of interest" description="Disordered" evidence="1">
    <location>
        <begin position="167"/>
        <end position="344"/>
    </location>
</feature>
<dbReference type="OrthoDB" id="2687798at2759"/>
<dbReference type="Proteomes" id="UP000289152">
    <property type="component" value="Unassembled WGS sequence"/>
</dbReference>
<evidence type="ECO:0000313" key="3">
    <source>
        <dbReference type="Proteomes" id="UP000289152"/>
    </source>
</evidence>
<dbReference type="VEuPathDB" id="FungiDB:TREMEDRAFT_60798"/>
<evidence type="ECO:0000313" key="2">
    <source>
        <dbReference type="EMBL" id="RXK39466.1"/>
    </source>
</evidence>
<reference evidence="2 3" key="1">
    <citation type="submission" date="2016-06" db="EMBL/GenBank/DDBJ databases">
        <title>Evolution of pathogenesis and genome organization in the Tremellales.</title>
        <authorList>
            <person name="Cuomo C."/>
            <person name="Litvintseva A."/>
            <person name="Heitman J."/>
            <person name="Chen Y."/>
            <person name="Sun S."/>
            <person name="Springer D."/>
            <person name="Dromer F."/>
            <person name="Young S."/>
            <person name="Zeng Q."/>
            <person name="Chapman S."/>
            <person name="Gujja S."/>
            <person name="Saif S."/>
            <person name="Birren B."/>
        </authorList>
    </citation>
    <scope>NUCLEOTIDE SEQUENCE [LARGE SCALE GENOMIC DNA]</scope>
    <source>
        <strain evidence="2 3">ATCC 28783</strain>
    </source>
</reference>
<sequence length="344" mass="35750">MLQFSRLSLLALSRTNPTPRLLLAPSSGTIPRQTRPLHMTPSLLKTPNSQGHATDKASSLHGNKNVQSASVQGGREAKEDTKSGTEHDEPFDAARQAGQGGQSKPGKQGKGAGEGEQGSMKDQVGGQGGGGVVKGGKELASGGSIGDSIKKTFSRSLHTSSFLWADKDLHGDQNPHLKHSSPSSKDTGKGNAGAEPTLPSHKGTGSPPSGTEEDKKSPLGAKKKETEGEKPGTRSLHTSTRKDAKPPGGYARGIDAEPKRTSGYDVPQEALPANLSSPYTSEAAPPPENGMTPSSDLPYSSTATDPPNEVLATAAKEGTLGERNPQPSGDIGKLGNDEAWKHRK</sequence>
<accession>A0A4Q1BNN6</accession>
<keyword evidence="3" id="KW-1185">Reference proteome</keyword>
<feature type="compositionally biased region" description="Basic and acidic residues" evidence="1">
    <location>
        <begin position="75"/>
        <end position="92"/>
    </location>
</feature>
<dbReference type="InParanoid" id="A0A4Q1BNN6"/>